<name>A0A0S4KQH4_BODSA</name>
<feature type="compositionally biased region" description="Low complexity" evidence="1">
    <location>
        <begin position="223"/>
        <end position="236"/>
    </location>
</feature>
<keyword evidence="3" id="KW-1185">Reference proteome</keyword>
<dbReference type="AlphaFoldDB" id="A0A0S4KQH4"/>
<protein>
    <submittedName>
        <fullName evidence="2">Uncharacterized protein</fullName>
    </submittedName>
</protein>
<organism evidence="2 3">
    <name type="scientific">Bodo saltans</name>
    <name type="common">Flagellated protozoan</name>
    <dbReference type="NCBI Taxonomy" id="75058"/>
    <lineage>
        <taxon>Eukaryota</taxon>
        <taxon>Discoba</taxon>
        <taxon>Euglenozoa</taxon>
        <taxon>Kinetoplastea</taxon>
        <taxon>Metakinetoplastina</taxon>
        <taxon>Eubodonida</taxon>
        <taxon>Bodonidae</taxon>
        <taxon>Bodo</taxon>
    </lineage>
</organism>
<feature type="region of interest" description="Disordered" evidence="1">
    <location>
        <begin position="204"/>
        <end position="239"/>
    </location>
</feature>
<feature type="region of interest" description="Disordered" evidence="1">
    <location>
        <begin position="159"/>
        <end position="181"/>
    </location>
</feature>
<gene>
    <name evidence="2" type="ORF">BSAL_29890c</name>
</gene>
<proteinExistence type="predicted"/>
<dbReference type="EMBL" id="CYKH01001887">
    <property type="protein sequence ID" value="CUI15181.1"/>
    <property type="molecule type" value="Genomic_DNA"/>
</dbReference>
<accession>A0A0S4KQH4</accession>
<evidence type="ECO:0000256" key="1">
    <source>
        <dbReference type="SAM" id="MobiDB-lite"/>
    </source>
</evidence>
<dbReference type="Proteomes" id="UP000051952">
    <property type="component" value="Unassembled WGS sequence"/>
</dbReference>
<dbReference type="VEuPathDB" id="TriTrypDB:BSAL_29890c"/>
<evidence type="ECO:0000313" key="2">
    <source>
        <dbReference type="EMBL" id="CUI15181.1"/>
    </source>
</evidence>
<evidence type="ECO:0000313" key="3">
    <source>
        <dbReference type="Proteomes" id="UP000051952"/>
    </source>
</evidence>
<sequence>MKVDDVLRLLAPPISPISLLEVNLHRLTLHMLTDAFVSTANYHRLCEVRLLLRTLREEGEMKFVAMAGGGDIQEQYSDELEWTTELKSQAAGILILPQAESNTGRELVTFFNIDPLVVDPVLAACPRWRRAVEAYRQCINLLETTDGLSVTMPQLPQCDSVSTPSDEPNERPMAATGHGKKKWADCLRPAANDELREVADVPSAATAKPLQPASDATKKNVVAPPHAAAKAPLQPATNVPPREFRLGAQVIPIAELIHNKFVEDCIQYGTNGQGAR</sequence>
<reference evidence="3" key="1">
    <citation type="submission" date="2015-09" db="EMBL/GenBank/DDBJ databases">
        <authorList>
            <consortium name="Pathogen Informatics"/>
        </authorList>
    </citation>
    <scope>NUCLEOTIDE SEQUENCE [LARGE SCALE GENOMIC DNA]</scope>
    <source>
        <strain evidence="3">Lake Konstanz</strain>
    </source>
</reference>